<keyword evidence="3" id="KW-0804">Transcription</keyword>
<evidence type="ECO:0000256" key="3">
    <source>
        <dbReference type="ARBA" id="ARBA00023163"/>
    </source>
</evidence>
<dbReference type="InterPro" id="IPR019887">
    <property type="entry name" value="Tscrpt_reg_AsnC/Lrp_C"/>
</dbReference>
<keyword evidence="2" id="KW-0238">DNA-binding</keyword>
<accession>A0A433SBS3</accession>
<dbReference type="SUPFAM" id="SSF46785">
    <property type="entry name" value="Winged helix' DNA-binding domain"/>
    <property type="match status" value="1"/>
</dbReference>
<organism evidence="5 6">
    <name type="scientific">Saezia sanguinis</name>
    <dbReference type="NCBI Taxonomy" id="1965230"/>
    <lineage>
        <taxon>Bacteria</taxon>
        <taxon>Pseudomonadati</taxon>
        <taxon>Pseudomonadota</taxon>
        <taxon>Betaproteobacteria</taxon>
        <taxon>Burkholderiales</taxon>
        <taxon>Saeziaceae</taxon>
        <taxon>Saezia</taxon>
    </lineage>
</organism>
<sequence length="165" mass="18385">MIRKERGMATVLKQEFDHYDHRILTELQKDARISMAELGRRVHMSQPAVTERVRKLEETGVITGYRAVVDPEALGYQIRAVVRIGGQAPSFERVTRLISESPEIITAYNVTGEDSWVMEIAVANVRHLDEVVTKFNNVAAETSTSIILRVVKSQVVLQPPSGAGS</sequence>
<protein>
    <submittedName>
        <fullName evidence="5">HTH-type transcriptional regulator LrpC</fullName>
    </submittedName>
</protein>
<dbReference type="PRINTS" id="PR00033">
    <property type="entry name" value="HTHASNC"/>
</dbReference>
<evidence type="ECO:0000259" key="4">
    <source>
        <dbReference type="PROSITE" id="PS50956"/>
    </source>
</evidence>
<dbReference type="CDD" id="cd00090">
    <property type="entry name" value="HTH_ARSR"/>
    <property type="match status" value="1"/>
</dbReference>
<dbReference type="InterPro" id="IPR011008">
    <property type="entry name" value="Dimeric_a/b-barrel"/>
</dbReference>
<dbReference type="InterPro" id="IPR011991">
    <property type="entry name" value="ArsR-like_HTH"/>
</dbReference>
<dbReference type="PROSITE" id="PS50956">
    <property type="entry name" value="HTH_ASNC_2"/>
    <property type="match status" value="1"/>
</dbReference>
<dbReference type="InterPro" id="IPR000485">
    <property type="entry name" value="AsnC-type_HTH_dom"/>
</dbReference>
<evidence type="ECO:0000313" key="5">
    <source>
        <dbReference type="EMBL" id="RUS66159.1"/>
    </source>
</evidence>
<feature type="domain" description="HTH asnC-type" evidence="4">
    <location>
        <begin position="16"/>
        <end position="77"/>
    </location>
</feature>
<dbReference type="AlphaFoldDB" id="A0A433SBS3"/>
<dbReference type="GO" id="GO:0005829">
    <property type="term" value="C:cytosol"/>
    <property type="evidence" value="ECO:0007669"/>
    <property type="project" value="TreeGrafter"/>
</dbReference>
<dbReference type="Gene3D" id="1.10.10.10">
    <property type="entry name" value="Winged helix-like DNA-binding domain superfamily/Winged helix DNA-binding domain"/>
    <property type="match status" value="1"/>
</dbReference>
<dbReference type="GO" id="GO:0043565">
    <property type="term" value="F:sequence-specific DNA binding"/>
    <property type="evidence" value="ECO:0007669"/>
    <property type="project" value="InterPro"/>
</dbReference>
<dbReference type="FunFam" id="1.10.10.10:FF:000186">
    <property type="entry name" value="AsnC family transcriptional regulator"/>
    <property type="match status" value="1"/>
</dbReference>
<name>A0A433SBS3_9BURK</name>
<evidence type="ECO:0000256" key="2">
    <source>
        <dbReference type="ARBA" id="ARBA00023125"/>
    </source>
</evidence>
<dbReference type="PANTHER" id="PTHR30154:SF53">
    <property type="entry name" value="HTH-TYPE TRANSCRIPTIONAL REGULATOR LRPC"/>
    <property type="match status" value="1"/>
</dbReference>
<keyword evidence="1" id="KW-0805">Transcription regulation</keyword>
<comment type="caution">
    <text evidence="5">The sequence shown here is derived from an EMBL/GenBank/DDBJ whole genome shotgun (WGS) entry which is preliminary data.</text>
</comment>
<dbReference type="GO" id="GO:0043200">
    <property type="term" value="P:response to amino acid"/>
    <property type="evidence" value="ECO:0007669"/>
    <property type="project" value="TreeGrafter"/>
</dbReference>
<dbReference type="SUPFAM" id="SSF54909">
    <property type="entry name" value="Dimeric alpha+beta barrel"/>
    <property type="match status" value="1"/>
</dbReference>
<proteinExistence type="predicted"/>
<dbReference type="InterPro" id="IPR036390">
    <property type="entry name" value="WH_DNA-bd_sf"/>
</dbReference>
<dbReference type="PANTHER" id="PTHR30154">
    <property type="entry name" value="LEUCINE-RESPONSIVE REGULATORY PROTEIN"/>
    <property type="match status" value="1"/>
</dbReference>
<dbReference type="Pfam" id="PF13412">
    <property type="entry name" value="HTH_24"/>
    <property type="match status" value="1"/>
</dbReference>
<dbReference type="InterPro" id="IPR036388">
    <property type="entry name" value="WH-like_DNA-bd_sf"/>
</dbReference>
<dbReference type="InterPro" id="IPR019888">
    <property type="entry name" value="Tscrpt_reg_AsnC-like"/>
</dbReference>
<dbReference type="Gene3D" id="3.30.70.920">
    <property type="match status" value="1"/>
</dbReference>
<dbReference type="SMART" id="SM00344">
    <property type="entry name" value="HTH_ASNC"/>
    <property type="match status" value="1"/>
</dbReference>
<dbReference type="Pfam" id="PF01037">
    <property type="entry name" value="AsnC_trans_reg"/>
    <property type="match status" value="1"/>
</dbReference>
<evidence type="ECO:0000313" key="6">
    <source>
        <dbReference type="Proteomes" id="UP000286947"/>
    </source>
</evidence>
<dbReference type="Proteomes" id="UP000286947">
    <property type="component" value="Unassembled WGS sequence"/>
</dbReference>
<evidence type="ECO:0000256" key="1">
    <source>
        <dbReference type="ARBA" id="ARBA00023015"/>
    </source>
</evidence>
<reference evidence="5 6" key="1">
    <citation type="submission" date="2018-01" db="EMBL/GenBank/DDBJ databases">
        <title>Saezia sanguinis gen. nov., sp. nov., in the order Burkholderiales isolated from human blood.</title>
        <authorList>
            <person name="Medina-Pascual M.J."/>
            <person name="Valdezate S."/>
            <person name="Monzon S."/>
            <person name="Cuesta I."/>
            <person name="Carrasco G."/>
            <person name="Villalon P."/>
            <person name="Saez-Nieto J.A."/>
        </authorList>
    </citation>
    <scope>NUCLEOTIDE SEQUENCE [LARGE SCALE GENOMIC DNA]</scope>
    <source>
        <strain evidence="5 6">CNM695-12</strain>
    </source>
</reference>
<keyword evidence="6" id="KW-1185">Reference proteome</keyword>
<dbReference type="GO" id="GO:0006355">
    <property type="term" value="P:regulation of DNA-templated transcription"/>
    <property type="evidence" value="ECO:0007669"/>
    <property type="project" value="UniProtKB-ARBA"/>
</dbReference>
<dbReference type="EMBL" id="PQSP01000006">
    <property type="protein sequence ID" value="RUS66159.1"/>
    <property type="molecule type" value="Genomic_DNA"/>
</dbReference>
<gene>
    <name evidence="5" type="primary">lrpC</name>
    <name evidence="5" type="ORF">CUZ56_02237</name>
</gene>